<dbReference type="InterPro" id="IPR036521">
    <property type="entry name" value="SRP19-like_sf"/>
</dbReference>
<dbReference type="Proteomes" id="UP001206595">
    <property type="component" value="Unassembled WGS sequence"/>
</dbReference>
<evidence type="ECO:0000256" key="4">
    <source>
        <dbReference type="ARBA" id="ARBA00023274"/>
    </source>
</evidence>
<dbReference type="GO" id="GO:0006617">
    <property type="term" value="P:SRP-dependent cotranslational protein targeting to membrane, signal sequence recognition"/>
    <property type="evidence" value="ECO:0007669"/>
    <property type="project" value="TreeGrafter"/>
</dbReference>
<dbReference type="GO" id="GO:0005786">
    <property type="term" value="C:signal recognition particle, endoplasmic reticulum targeting"/>
    <property type="evidence" value="ECO:0007669"/>
    <property type="project" value="UniProtKB-KW"/>
</dbReference>
<sequence length="258" mass="28598">MSMLQKLKETTTDSIFVEDEDLDMDVDNMDFPLPDDLSASGTGGLEEMMAKLSAGQVQRPPPTSNTRDIAVVNTPQGVQRVDPSVYKNWVCVYPCYIDADKSLEQGRRISKAKAITKPHAYHIAMAVQQLGGMSVVYEGKKHPADWANPGRVKVQLKNGQFFSNPNYTSRKQLIHAIAELMPKIQKENEIPKHIVSPMTTLREIEEIANEQRRAQGLPPIETTPPPAAPTAGAIEAPESSSSKPKKVKKPKMKTIVRR</sequence>
<feature type="compositionally biased region" description="Low complexity" evidence="5">
    <location>
        <begin position="229"/>
        <end position="242"/>
    </location>
</feature>
<dbReference type="GeneID" id="75914930"/>
<organism evidence="6 7">
    <name type="scientific">Umbelopsis ramanniana AG</name>
    <dbReference type="NCBI Taxonomy" id="1314678"/>
    <lineage>
        <taxon>Eukaryota</taxon>
        <taxon>Fungi</taxon>
        <taxon>Fungi incertae sedis</taxon>
        <taxon>Mucoromycota</taxon>
        <taxon>Mucoromycotina</taxon>
        <taxon>Umbelopsidomycetes</taxon>
        <taxon>Umbelopsidales</taxon>
        <taxon>Umbelopsidaceae</taxon>
        <taxon>Umbelopsis</taxon>
    </lineage>
</organism>
<keyword evidence="2" id="KW-0963">Cytoplasm</keyword>
<comment type="subcellular location">
    <subcellularLocation>
        <location evidence="1">Cytoplasm</location>
    </subcellularLocation>
</comment>
<dbReference type="RefSeq" id="XP_051443991.1">
    <property type="nucleotide sequence ID" value="XM_051589585.1"/>
</dbReference>
<dbReference type="InterPro" id="IPR002778">
    <property type="entry name" value="Signal_recog_particle_SRP19"/>
</dbReference>
<dbReference type="EMBL" id="MU620924">
    <property type="protein sequence ID" value="KAI8578987.1"/>
    <property type="molecule type" value="Genomic_DNA"/>
</dbReference>
<evidence type="ECO:0000256" key="5">
    <source>
        <dbReference type="SAM" id="MobiDB-lite"/>
    </source>
</evidence>
<reference evidence="6" key="2">
    <citation type="journal article" date="2022" name="Proc. Natl. Acad. Sci. U.S.A.">
        <title>Diploid-dominant life cycles characterize the early evolution of Fungi.</title>
        <authorList>
            <person name="Amses K.R."/>
            <person name="Simmons D.R."/>
            <person name="Longcore J.E."/>
            <person name="Mondo S.J."/>
            <person name="Seto K."/>
            <person name="Jeronimo G.H."/>
            <person name="Bonds A.E."/>
            <person name="Quandt C.A."/>
            <person name="Davis W.J."/>
            <person name="Chang Y."/>
            <person name="Federici B.A."/>
            <person name="Kuo A."/>
            <person name="LaButti K."/>
            <person name="Pangilinan J."/>
            <person name="Andreopoulos W."/>
            <person name="Tritt A."/>
            <person name="Riley R."/>
            <person name="Hundley H."/>
            <person name="Johnson J."/>
            <person name="Lipzen A."/>
            <person name="Barry K."/>
            <person name="Lang B.F."/>
            <person name="Cuomo C.A."/>
            <person name="Buchler N.E."/>
            <person name="Grigoriev I.V."/>
            <person name="Spatafora J.W."/>
            <person name="Stajich J.E."/>
            <person name="James T.Y."/>
        </authorList>
    </citation>
    <scope>NUCLEOTIDE SEQUENCE</scope>
    <source>
        <strain evidence="6">AG</strain>
    </source>
</reference>
<feature type="region of interest" description="Disordered" evidence="5">
    <location>
        <begin position="209"/>
        <end position="258"/>
    </location>
</feature>
<dbReference type="SUPFAM" id="SSF69695">
    <property type="entry name" value="SRP19"/>
    <property type="match status" value="1"/>
</dbReference>
<dbReference type="PANTHER" id="PTHR17453">
    <property type="entry name" value="SIGNAL RECOGNITION PARTICLE 19 KD PROTEIN"/>
    <property type="match status" value="1"/>
</dbReference>
<dbReference type="Pfam" id="PF01922">
    <property type="entry name" value="SRP19"/>
    <property type="match status" value="1"/>
</dbReference>
<dbReference type="PANTHER" id="PTHR17453:SF0">
    <property type="entry name" value="SIGNAL RECOGNITION PARTICLE 19 KDA PROTEIN"/>
    <property type="match status" value="1"/>
</dbReference>
<dbReference type="AlphaFoldDB" id="A0AAD5HCE0"/>
<dbReference type="GO" id="GO:0008312">
    <property type="term" value="F:7S RNA binding"/>
    <property type="evidence" value="ECO:0007669"/>
    <property type="project" value="InterPro"/>
</dbReference>
<keyword evidence="4" id="KW-0687">Ribonucleoprotein</keyword>
<feature type="compositionally biased region" description="Basic residues" evidence="5">
    <location>
        <begin position="243"/>
        <end position="258"/>
    </location>
</feature>
<proteinExistence type="predicted"/>
<evidence type="ECO:0000313" key="7">
    <source>
        <dbReference type="Proteomes" id="UP001206595"/>
    </source>
</evidence>
<gene>
    <name evidence="6" type="ORF">K450DRAFT_244461</name>
</gene>
<protein>
    <recommendedName>
        <fullName evidence="8">Signal recognition particle, SRP19 subunit</fullName>
    </recommendedName>
</protein>
<accession>A0AAD5HCE0</accession>
<evidence type="ECO:0000313" key="6">
    <source>
        <dbReference type="EMBL" id="KAI8578987.1"/>
    </source>
</evidence>
<comment type="caution">
    <text evidence="6">The sequence shown here is derived from an EMBL/GenBank/DDBJ whole genome shotgun (WGS) entry which is preliminary data.</text>
</comment>
<dbReference type="Gene3D" id="3.30.56.30">
    <property type="entry name" value="Signal recognition particle, SRP19-like subunit"/>
    <property type="match status" value="1"/>
</dbReference>
<keyword evidence="7" id="KW-1185">Reference proteome</keyword>
<evidence type="ECO:0000256" key="2">
    <source>
        <dbReference type="ARBA" id="ARBA00022490"/>
    </source>
</evidence>
<name>A0AAD5HCE0_UMBRA</name>
<evidence type="ECO:0008006" key="8">
    <source>
        <dbReference type="Google" id="ProtNLM"/>
    </source>
</evidence>
<reference evidence="6" key="1">
    <citation type="submission" date="2021-06" db="EMBL/GenBank/DDBJ databases">
        <authorList>
            <consortium name="DOE Joint Genome Institute"/>
            <person name="Mondo S.J."/>
            <person name="Amses K.R."/>
            <person name="Simmons D.R."/>
            <person name="Longcore J.E."/>
            <person name="Seto K."/>
            <person name="Alves G.H."/>
            <person name="Bonds A.E."/>
            <person name="Quandt C.A."/>
            <person name="Davis W.J."/>
            <person name="Chang Y."/>
            <person name="Letcher P.M."/>
            <person name="Powell M.J."/>
            <person name="Kuo A."/>
            <person name="Labutti K."/>
            <person name="Pangilinan J."/>
            <person name="Andreopoulos W."/>
            <person name="Tritt A."/>
            <person name="Riley R."/>
            <person name="Hundley H."/>
            <person name="Johnson J."/>
            <person name="Lipzen A."/>
            <person name="Barry K."/>
            <person name="Berbee M.L."/>
            <person name="Buchler N.E."/>
            <person name="Grigoriev I.V."/>
            <person name="Spatafora J.W."/>
            <person name="Stajich J.E."/>
            <person name="James T.Y."/>
        </authorList>
    </citation>
    <scope>NUCLEOTIDE SEQUENCE</scope>
    <source>
        <strain evidence="6">AG</strain>
    </source>
</reference>
<evidence type="ECO:0000256" key="3">
    <source>
        <dbReference type="ARBA" id="ARBA00023135"/>
    </source>
</evidence>
<evidence type="ECO:0000256" key="1">
    <source>
        <dbReference type="ARBA" id="ARBA00004496"/>
    </source>
</evidence>
<keyword evidence="3" id="KW-0733">Signal recognition particle</keyword>